<dbReference type="InterPro" id="IPR000916">
    <property type="entry name" value="Bet_v_I/MLP"/>
</dbReference>
<proteinExistence type="inferred from homology"/>
<dbReference type="PROSITE" id="PS00451">
    <property type="entry name" value="PATHOGENESIS_BETVI"/>
    <property type="match status" value="1"/>
</dbReference>
<dbReference type="PANTHER" id="PTHR31213">
    <property type="entry name" value="OS08G0374000 PROTEIN-RELATED"/>
    <property type="match status" value="1"/>
</dbReference>
<sequence>MSSPASWNFEIESPVAAPRLFRAALLDWHNLAPKFAPEIVVSATVIEGNGGVGSVRQFNFSSAMPFTYTKERLDYVDHDKYESKQTLIEGGGIGVKLESASSHIKFERASNGGCVCKVVATYKLLPGAAIDDEIAKAKDSITKIIKTAEAISSPTQMLMCNVSKIAAAAAAAAAASTILFEVCGHCYSKISWN</sequence>
<organism evidence="3">
    <name type="scientific">Ananas comosus var. bracteatus</name>
    <name type="common">red pineapple</name>
    <dbReference type="NCBI Taxonomy" id="296719"/>
    <lineage>
        <taxon>Eukaryota</taxon>
        <taxon>Viridiplantae</taxon>
        <taxon>Streptophyta</taxon>
        <taxon>Embryophyta</taxon>
        <taxon>Tracheophyta</taxon>
        <taxon>Spermatophyta</taxon>
        <taxon>Magnoliopsida</taxon>
        <taxon>Liliopsida</taxon>
        <taxon>Poales</taxon>
        <taxon>Bromeliaceae</taxon>
        <taxon>Bromelioideae</taxon>
        <taxon>Ananas</taxon>
    </lineage>
</organism>
<comment type="similarity">
    <text evidence="1">Belongs to the BetVI family.</text>
</comment>
<dbReference type="PRINTS" id="PR00634">
    <property type="entry name" value="BETALLERGEN"/>
</dbReference>
<reference evidence="3" key="1">
    <citation type="submission" date="2020-07" db="EMBL/GenBank/DDBJ databases">
        <authorList>
            <person name="Lin J."/>
        </authorList>
    </citation>
    <scope>NUCLEOTIDE SEQUENCE</scope>
</reference>
<dbReference type="GO" id="GO:0004864">
    <property type="term" value="F:protein phosphatase inhibitor activity"/>
    <property type="evidence" value="ECO:0007669"/>
    <property type="project" value="InterPro"/>
</dbReference>
<dbReference type="AlphaFoldDB" id="A0A6V7PI21"/>
<dbReference type="InterPro" id="IPR023393">
    <property type="entry name" value="START-like_dom_sf"/>
</dbReference>
<dbReference type="Gene3D" id="3.30.530.20">
    <property type="match status" value="1"/>
</dbReference>
<protein>
    <recommendedName>
        <fullName evidence="2">Bet v I/Major latex protein domain-containing protein</fullName>
    </recommendedName>
</protein>
<dbReference type="GO" id="GO:0038023">
    <property type="term" value="F:signaling receptor activity"/>
    <property type="evidence" value="ECO:0007669"/>
    <property type="project" value="InterPro"/>
</dbReference>
<dbReference type="InterPro" id="IPR024949">
    <property type="entry name" value="Bet_v_I_allergen"/>
</dbReference>
<dbReference type="GO" id="GO:0009738">
    <property type="term" value="P:abscisic acid-activated signaling pathway"/>
    <property type="evidence" value="ECO:0007669"/>
    <property type="project" value="InterPro"/>
</dbReference>
<evidence type="ECO:0000259" key="2">
    <source>
        <dbReference type="Pfam" id="PF00407"/>
    </source>
</evidence>
<dbReference type="GO" id="GO:0010427">
    <property type="term" value="F:abscisic acid binding"/>
    <property type="evidence" value="ECO:0007669"/>
    <property type="project" value="InterPro"/>
</dbReference>
<evidence type="ECO:0000313" key="3">
    <source>
        <dbReference type="EMBL" id="CAD1830156.1"/>
    </source>
</evidence>
<dbReference type="InterPro" id="IPR050279">
    <property type="entry name" value="Plant_def-hormone_signal"/>
</dbReference>
<accession>A0A6V7PI21</accession>
<dbReference type="PANTHER" id="PTHR31213:SF201">
    <property type="entry name" value="OS03G0300400 PROTEIN"/>
    <property type="match status" value="1"/>
</dbReference>
<dbReference type="GO" id="GO:0006952">
    <property type="term" value="P:defense response"/>
    <property type="evidence" value="ECO:0007669"/>
    <property type="project" value="InterPro"/>
</dbReference>
<dbReference type="EMBL" id="LR862148">
    <property type="protein sequence ID" value="CAD1830156.1"/>
    <property type="molecule type" value="Genomic_DNA"/>
</dbReference>
<dbReference type="SUPFAM" id="SSF55961">
    <property type="entry name" value="Bet v1-like"/>
    <property type="match status" value="1"/>
</dbReference>
<feature type="domain" description="Bet v I/Major latex protein" evidence="2">
    <location>
        <begin position="7"/>
        <end position="124"/>
    </location>
</feature>
<dbReference type="GO" id="GO:0005737">
    <property type="term" value="C:cytoplasm"/>
    <property type="evidence" value="ECO:0007669"/>
    <property type="project" value="TreeGrafter"/>
</dbReference>
<gene>
    <name evidence="3" type="ORF">CB5_LOCUS13367</name>
</gene>
<evidence type="ECO:0000256" key="1">
    <source>
        <dbReference type="ARBA" id="ARBA00009744"/>
    </source>
</evidence>
<dbReference type="Pfam" id="PF00407">
    <property type="entry name" value="Bet_v_1"/>
    <property type="match status" value="1"/>
</dbReference>
<name>A0A6V7PI21_ANACO</name>
<dbReference type="CDD" id="cd07816">
    <property type="entry name" value="Bet_v1-like"/>
    <property type="match status" value="1"/>
</dbReference>
<dbReference type="FunFam" id="3.30.530.20:FF:000007">
    <property type="entry name" value="Major pollen allergen Bet v 1-A"/>
    <property type="match status" value="1"/>
</dbReference>
<dbReference type="GO" id="GO:0005634">
    <property type="term" value="C:nucleus"/>
    <property type="evidence" value="ECO:0007669"/>
    <property type="project" value="TreeGrafter"/>
</dbReference>